<reference evidence="2 3" key="1">
    <citation type="submission" date="2020-07" db="EMBL/GenBank/DDBJ databases">
        <title>Sequencing the genomes of 1000 actinobacteria strains.</title>
        <authorList>
            <person name="Klenk H.-P."/>
        </authorList>
    </citation>
    <scope>NUCLEOTIDE SEQUENCE [LARGE SCALE GENOMIC DNA]</scope>
    <source>
        <strain evidence="2 3">DSM 19970</strain>
    </source>
</reference>
<name>A0A7Y9Z9M8_9MICO</name>
<dbReference type="RefSeq" id="WP_179397768.1">
    <property type="nucleotide sequence ID" value="NZ_JACBZO010000001.1"/>
</dbReference>
<comment type="caution">
    <text evidence="2">The sequence shown here is derived from an EMBL/GenBank/DDBJ whole genome shotgun (WGS) entry which is preliminary data.</text>
</comment>
<protein>
    <submittedName>
        <fullName evidence="2">Tfp pilus assembly protein PilN</fullName>
    </submittedName>
</protein>
<evidence type="ECO:0000256" key="1">
    <source>
        <dbReference type="SAM" id="Phobius"/>
    </source>
</evidence>
<dbReference type="EMBL" id="JACBZO010000001">
    <property type="protein sequence ID" value="NYI41362.1"/>
    <property type="molecule type" value="Genomic_DNA"/>
</dbReference>
<dbReference type="AlphaFoldDB" id="A0A7Y9Z9M8"/>
<keyword evidence="1" id="KW-0812">Transmembrane</keyword>
<dbReference type="Proteomes" id="UP000547973">
    <property type="component" value="Unassembled WGS sequence"/>
</dbReference>
<evidence type="ECO:0000313" key="3">
    <source>
        <dbReference type="Proteomes" id="UP000547973"/>
    </source>
</evidence>
<feature type="transmembrane region" description="Helical" evidence="1">
    <location>
        <begin position="38"/>
        <end position="60"/>
    </location>
</feature>
<sequence>MTDTTMQQAPVPGAPRLPQVNLLPPDVRARRRVAFARAWLALAVLVVVLLTMVSAVSVSWEKKSAESELADIQARNDSLLHEQAKYAEAPKVLQELKARESARTVAMSTEVLWSPYLAAISSATPLEASIDALVVSEDTVWTGSQTYAAGPLDTPGTVGLVSLNGKALTLGAVSDWQDALSALKGIADVNVSSVQLNADNGTTYYAVTATFKVTPDAFANQFVTEQ</sequence>
<gene>
    <name evidence="2" type="ORF">BKA03_001481</name>
</gene>
<proteinExistence type="predicted"/>
<keyword evidence="3" id="KW-1185">Reference proteome</keyword>
<keyword evidence="1" id="KW-1133">Transmembrane helix</keyword>
<evidence type="ECO:0000313" key="2">
    <source>
        <dbReference type="EMBL" id="NYI41362.1"/>
    </source>
</evidence>
<organism evidence="2 3">
    <name type="scientific">Demequina lutea</name>
    <dbReference type="NCBI Taxonomy" id="431489"/>
    <lineage>
        <taxon>Bacteria</taxon>
        <taxon>Bacillati</taxon>
        <taxon>Actinomycetota</taxon>
        <taxon>Actinomycetes</taxon>
        <taxon>Micrococcales</taxon>
        <taxon>Demequinaceae</taxon>
        <taxon>Demequina</taxon>
    </lineage>
</organism>
<accession>A0A7Y9Z9M8</accession>
<keyword evidence="1" id="KW-0472">Membrane</keyword>